<organism evidence="7 8">
    <name type="scientific">Owenweeksia hongkongensis (strain DSM 17368 / CIP 108786 / JCM 12287 / NRRL B-23963 / UST20020801)</name>
    <dbReference type="NCBI Taxonomy" id="926562"/>
    <lineage>
        <taxon>Bacteria</taxon>
        <taxon>Pseudomonadati</taxon>
        <taxon>Bacteroidota</taxon>
        <taxon>Flavobacteriia</taxon>
        <taxon>Flavobacteriales</taxon>
        <taxon>Owenweeksiaceae</taxon>
        <taxon>Owenweeksia</taxon>
    </lineage>
</organism>
<evidence type="ECO:0000256" key="1">
    <source>
        <dbReference type="ARBA" id="ARBA00022729"/>
    </source>
</evidence>
<dbReference type="InterPro" id="IPR036116">
    <property type="entry name" value="FN3_sf"/>
</dbReference>
<evidence type="ECO:0000259" key="6">
    <source>
        <dbReference type="PROSITE" id="PS50853"/>
    </source>
</evidence>
<protein>
    <submittedName>
        <fullName evidence="7">PKD domain protein</fullName>
    </submittedName>
</protein>
<dbReference type="KEGG" id="oho:Oweho_1640"/>
<dbReference type="InterPro" id="IPR013320">
    <property type="entry name" value="ConA-like_dom_sf"/>
</dbReference>
<feature type="domain" description="Fibronectin type-III" evidence="6">
    <location>
        <begin position="435"/>
        <end position="525"/>
    </location>
</feature>
<evidence type="ECO:0000313" key="7">
    <source>
        <dbReference type="EMBL" id="AEV32628.1"/>
    </source>
</evidence>
<dbReference type="RefSeq" id="WP_014201984.1">
    <property type="nucleotide sequence ID" value="NC_016599.1"/>
</dbReference>
<keyword evidence="1 3" id="KW-0732">Signal</keyword>
<dbReference type="Gene3D" id="2.60.120.200">
    <property type="match status" value="2"/>
</dbReference>
<evidence type="ECO:0000256" key="3">
    <source>
        <dbReference type="SAM" id="SignalP"/>
    </source>
</evidence>
<dbReference type="SMART" id="SM00089">
    <property type="entry name" value="PKD"/>
    <property type="match status" value="1"/>
</dbReference>
<dbReference type="InterPro" id="IPR026444">
    <property type="entry name" value="Secre_tail"/>
</dbReference>
<proteinExistence type="predicted"/>
<dbReference type="HOGENOM" id="CLU_235965_0_0_10"/>
<reference evidence="7 8" key="1">
    <citation type="journal article" date="2012" name="Stand. Genomic Sci.">
        <title>Genome sequence of the orange-pigmented seawater bacterium Owenweeksia hongkongensis type strain (UST20020801(T)).</title>
        <authorList>
            <person name="Riedel T."/>
            <person name="Held B."/>
            <person name="Nolan M."/>
            <person name="Lucas S."/>
            <person name="Lapidus A."/>
            <person name="Tice H."/>
            <person name="Del Rio T.G."/>
            <person name="Cheng J.F."/>
            <person name="Han C."/>
            <person name="Tapia R."/>
            <person name="Goodwin L.A."/>
            <person name="Pitluck S."/>
            <person name="Liolios K."/>
            <person name="Mavromatis K."/>
            <person name="Pagani I."/>
            <person name="Ivanova N."/>
            <person name="Mikhailova N."/>
            <person name="Pati A."/>
            <person name="Chen A."/>
            <person name="Palaniappan K."/>
            <person name="Rohde M."/>
            <person name="Tindall B.J."/>
            <person name="Detter J.C."/>
            <person name="Goker M."/>
            <person name="Woyke T."/>
            <person name="Bristow J."/>
            <person name="Eisen J.A."/>
            <person name="Markowitz V."/>
            <person name="Hugenholtz P."/>
            <person name="Klenk H.P."/>
            <person name="Kyrpides N.C."/>
        </authorList>
    </citation>
    <scope>NUCLEOTIDE SEQUENCE</scope>
    <source>
        <strain evidence="8">DSM 17368 / JCM 12287 / NRRL B-23963</strain>
    </source>
</reference>
<dbReference type="CDD" id="cd00063">
    <property type="entry name" value="FN3"/>
    <property type="match status" value="2"/>
</dbReference>
<dbReference type="InterPro" id="IPR013783">
    <property type="entry name" value="Ig-like_fold"/>
</dbReference>
<dbReference type="PATRIC" id="fig|926562.3.peg.1643"/>
<feature type="domain" description="PKD" evidence="5">
    <location>
        <begin position="1871"/>
        <end position="1939"/>
    </location>
</feature>
<dbReference type="SUPFAM" id="SSF49265">
    <property type="entry name" value="Fibronectin type III"/>
    <property type="match status" value="5"/>
</dbReference>
<dbReference type="SUPFAM" id="SSF49899">
    <property type="entry name" value="Concanavalin A-like lectins/glucanases"/>
    <property type="match status" value="2"/>
</dbReference>
<gene>
    <name evidence="7" type="ordered locus">Oweho_1640</name>
</gene>
<dbReference type="GO" id="GO:0005975">
    <property type="term" value="P:carbohydrate metabolic process"/>
    <property type="evidence" value="ECO:0007669"/>
    <property type="project" value="UniProtKB-ARBA"/>
</dbReference>
<dbReference type="STRING" id="926562.Oweho_1640"/>
<dbReference type="InterPro" id="IPR035986">
    <property type="entry name" value="PKD_dom_sf"/>
</dbReference>
<dbReference type="InterPro" id="IPR000601">
    <property type="entry name" value="PKD_dom"/>
</dbReference>
<dbReference type="NCBIfam" id="TIGR04183">
    <property type="entry name" value="Por_Secre_tail"/>
    <property type="match status" value="1"/>
</dbReference>
<dbReference type="Proteomes" id="UP000005631">
    <property type="component" value="Chromosome"/>
</dbReference>
<feature type="chain" id="PRO_5003514466" evidence="3">
    <location>
        <begin position="22"/>
        <end position="2039"/>
    </location>
</feature>
<dbReference type="EMBL" id="CP003156">
    <property type="protein sequence ID" value="AEV32628.1"/>
    <property type="molecule type" value="Genomic_DNA"/>
</dbReference>
<feature type="domain" description="Fibronectin type-III" evidence="6">
    <location>
        <begin position="1231"/>
        <end position="1329"/>
    </location>
</feature>
<dbReference type="InterPro" id="IPR003961">
    <property type="entry name" value="FN3_dom"/>
</dbReference>
<dbReference type="Gene3D" id="2.60.40.10">
    <property type="entry name" value="Immunoglobulins"/>
    <property type="match status" value="6"/>
</dbReference>
<dbReference type="InterPro" id="IPR000998">
    <property type="entry name" value="MAM_dom"/>
</dbReference>
<dbReference type="PROSITE" id="PS50093">
    <property type="entry name" value="PKD"/>
    <property type="match status" value="1"/>
</dbReference>
<dbReference type="Pfam" id="PF18962">
    <property type="entry name" value="Por_Secre_tail"/>
    <property type="match status" value="1"/>
</dbReference>
<feature type="domain" description="MAM" evidence="4">
    <location>
        <begin position="1593"/>
        <end position="1784"/>
    </location>
</feature>
<evidence type="ECO:0000259" key="4">
    <source>
        <dbReference type="PROSITE" id="PS50060"/>
    </source>
</evidence>
<evidence type="ECO:0000259" key="5">
    <source>
        <dbReference type="PROSITE" id="PS50093"/>
    </source>
</evidence>
<sequence>MKRILLLFSIISCWITGYAQQAYTFGTGGATGQFGPSQSDITTAYTGTSLAGQVTSNAGVQYWVVPQSGYYSIQALGAQGGGVSGGKGASVTGEFSLLGGDTLFIIVGQEGIDGMDGSASGGGGSFVTIKDPTSTTITSTGKKVTPLVIAGGGGGNPGTAHADSDGSAGTAGKDGVGANGGGTGGMNGNGGGIAVPNGNNRGGAGGGFLTDGDMTGTCGTGGAESGLSFLNGGVGGLSVNCSTPYAGGFGGGGGAISSGWRGSGGGGGYSGGAGGQTNTVATTHRGGGGGSYSSGNNPVTVSGFQTGDGMVVISPLSTGSANDVGVTSIDAPTNFCAGTSNVLVTIQNYGVNQVTSATVNWSVNGVAQTPYSFTGTLDTTGGSGSVSAQIILGSYAFASATPYNFVVWTDSPNGQTDTVNGNDTINKVLQTGLIQPNNFAAGNIQATSADLTWNTVGASNFRVTYGTAGFNPLTGGTTNPATTGALTITGLSANTAYEAYIVSACPTGSVYSDTTGPISFRTPCVVATAPFNENFDSTSSWFASGSNTNNTIDPCWSSLPDVSQGAEPFKWIPRGTGPTSGNGPLQDLTGGNFMYAEASGSSANDEAFLTTPPIDVSGLTTPGLYFFQHRYSGATIADMEVLVSNDFGTTWTSEYSVTGDIQTSSSDPWSLEFVNLANYTGDTVMIQFKQTGNGCCGDAAIDSVVVDEAPTCPWPTGFAMTGRSDSSVVMSWNDPTGSTWDLQWGPPGFTQASPGAGTQSTTTNPDTIHGLQSNTDYEVYVRTDCGPNGTSIWIGPILVRTACSPYTAPYSDNFDNYPSNITPYCWNLAQTGGRTTVGQAYTYTFGTPNSAPNHIYFYNGNPAGPNDTTLFISPRFSDMVASDKRIQFNAKASFGTNTIVVGSMGDPMDMTSFNPIDTLSLTATYSLFVVAFDAASGYNGTDQYVAFRHGNGGTFTLIYIDDFVYEQIPACNPPLVNTLGLAGASTTTANIYWGSGSDGNETHWEVGPVGFTPGTTSFISTDSVAGNVDTTMITGLSAQTCYEFYIRDSCASNGFSPWIGPYQFCTPCVAQSMPYYESFDAVTPTCWDSVGGQWFWNLFVTGTTDNYAEANFWGQSSGQAVLTSPPISITQDAQVRFDWSHLYSTSYPDDELMVRASVVGSGVWDTILSLKGPNNFNDPSAGNSNTPGTFITEEVLLNPLVYTGNDVIVEMRAITDFGPDLFINDFYVEDAPSCPKLIGLNAVGVTDTSAMFDWVQAPSAQSYEVWYGPQGFYQGTATIGGSKVATTGDSLTVDTLSSNTCYEFVVRSVCTPGDTSQWTGPYVFCTDCSPFTASYYTGFDNMTTTETPECWTPYFVGGTGNFAVFEVYSPGTPQTSPNHVRFYNYNQDTTMGISPQFIDLTAGDKRIRFDAMVTTTLSPNSIIVGTVSDPSAGNTFSPIDTIAITNTYTEYISDITVANGYNGTDNYIALMHGNNATFRTYYIDEFNYEVIPTCLRPNSLTASGITVNSATLGWSPHAASTGNTFEVSYGVNLSSPGAGTKQTVTGTSVALTTLMSSSKYCFYVREMCSATDSSFWEGPYCFNTPCVTVMAPISEDFENHTLGFYEGEDNCWTLQNTVVKTSATSGFGWDLRNVVQATSGTSTGASGDNTLYPAIGGQFFNADVSYGTSGDSSMLISPVVDISQLNAPELEYHLHRMGTQMGDFYVDVYDGTNWINGVHAYTSSSGIQTSQSAAYLDTVIDLAPYIGTTNFRARFRVVSNGCCAGDNSLDDISIYDAMPSACTPVTNVAANVIACDSIEITWNGSNDSTVVGYGPTGAMPTMGTLILNDSTHYITGTMPNTSYDVYVANVCDGDTSAVTGPITFNTGTTGAPVAAFTGVPAGAGSLMYDFDASASTGNGNVYTWNFGDGSLDTGMIVSNIYTTGGSYTVTLVVTNACGSDTLEITYADVSLGENVLSQNLKLYPNPATDVLNVELNLEGNSEVSVRILDMSGKQVLAVSKEKKDKLMTESIDISSLAKGVYMIEVSTEQVKTVRRLVKE</sequence>
<dbReference type="InterPro" id="IPR022409">
    <property type="entry name" value="PKD/Chitinase_dom"/>
</dbReference>
<dbReference type="PROSITE" id="PS50853">
    <property type="entry name" value="FN3"/>
    <property type="match status" value="3"/>
</dbReference>
<dbReference type="GO" id="GO:0016020">
    <property type="term" value="C:membrane"/>
    <property type="evidence" value="ECO:0007669"/>
    <property type="project" value="InterPro"/>
</dbReference>
<dbReference type="Pfam" id="PF00629">
    <property type="entry name" value="MAM"/>
    <property type="match status" value="1"/>
</dbReference>
<dbReference type="CDD" id="cd00146">
    <property type="entry name" value="PKD"/>
    <property type="match status" value="1"/>
</dbReference>
<feature type="signal peptide" evidence="3">
    <location>
        <begin position="1"/>
        <end position="21"/>
    </location>
</feature>
<dbReference type="Pfam" id="PF18911">
    <property type="entry name" value="PKD_4"/>
    <property type="match status" value="1"/>
</dbReference>
<feature type="domain" description="MAM" evidence="4">
    <location>
        <begin position="556"/>
        <end position="714"/>
    </location>
</feature>
<evidence type="ECO:0000313" key="8">
    <source>
        <dbReference type="Proteomes" id="UP000005631"/>
    </source>
</evidence>
<dbReference type="GO" id="GO:0004553">
    <property type="term" value="F:hydrolase activity, hydrolyzing O-glycosyl compounds"/>
    <property type="evidence" value="ECO:0007669"/>
    <property type="project" value="UniProtKB-ARBA"/>
</dbReference>
<keyword evidence="8" id="KW-1185">Reference proteome</keyword>
<evidence type="ECO:0000256" key="2">
    <source>
        <dbReference type="SAM" id="MobiDB-lite"/>
    </source>
</evidence>
<dbReference type="eggNOG" id="COG3291">
    <property type="taxonomic scope" value="Bacteria"/>
</dbReference>
<feature type="compositionally biased region" description="Gly residues" evidence="2">
    <location>
        <begin position="172"/>
        <end position="183"/>
    </location>
</feature>
<feature type="domain" description="Fibronectin type-III" evidence="6">
    <location>
        <begin position="1496"/>
        <end position="1587"/>
    </location>
</feature>
<name>G8QZY8_OWEHD</name>
<accession>G8QZY8</accession>
<dbReference type="SMART" id="SM00060">
    <property type="entry name" value="FN3"/>
    <property type="match status" value="6"/>
</dbReference>
<feature type="region of interest" description="Disordered" evidence="2">
    <location>
        <begin position="151"/>
        <end position="183"/>
    </location>
</feature>
<dbReference type="SUPFAM" id="SSF49299">
    <property type="entry name" value="PKD domain"/>
    <property type="match status" value="1"/>
</dbReference>
<dbReference type="PROSITE" id="PS50060">
    <property type="entry name" value="MAM_2"/>
    <property type="match status" value="2"/>
</dbReference>